<dbReference type="SUPFAM" id="SSF48557">
    <property type="entry name" value="L-aspartase-like"/>
    <property type="match status" value="1"/>
</dbReference>
<dbReference type="InterPro" id="IPR008948">
    <property type="entry name" value="L-Aspartase-like"/>
</dbReference>
<feature type="non-terminal residue" evidence="1">
    <location>
        <position position="1"/>
    </location>
</feature>
<dbReference type="GO" id="GO:0016841">
    <property type="term" value="F:ammonia-lyase activity"/>
    <property type="evidence" value="ECO:0007669"/>
    <property type="project" value="UniProtKB-ARBA"/>
</dbReference>
<dbReference type="PANTHER" id="PTHR10362">
    <property type="entry name" value="HISTIDINE AMMONIA-LYASE"/>
    <property type="match status" value="1"/>
</dbReference>
<proteinExistence type="predicted"/>
<dbReference type="Proteomes" id="UP000034471">
    <property type="component" value="Unassembled WGS sequence"/>
</dbReference>
<dbReference type="InterPro" id="IPR024083">
    <property type="entry name" value="Fumarase/histidase_N"/>
</dbReference>
<comment type="caution">
    <text evidence="1">The sequence shown here is derived from an EMBL/GenBank/DDBJ whole genome shotgun (WGS) entry which is preliminary data.</text>
</comment>
<name>A0A0G0HGR1_9BACT</name>
<dbReference type="InterPro" id="IPR001106">
    <property type="entry name" value="Aromatic_Lyase"/>
</dbReference>
<protein>
    <submittedName>
        <fullName evidence="1">Uncharacterized protein</fullName>
    </submittedName>
</protein>
<dbReference type="Pfam" id="PF00221">
    <property type="entry name" value="Lyase_aromatic"/>
    <property type="match status" value="1"/>
</dbReference>
<accession>A0A0G0HGR1</accession>
<dbReference type="AlphaFoldDB" id="A0A0G0HGR1"/>
<dbReference type="InterPro" id="IPR042099">
    <property type="entry name" value="ANL_N_sf"/>
</dbReference>
<dbReference type="PATRIC" id="fig|1618481.3.peg.602"/>
<dbReference type="Gene3D" id="1.10.275.10">
    <property type="entry name" value="Fumarase/aspartase (N-terminal domain)"/>
    <property type="match status" value="1"/>
</dbReference>
<dbReference type="SUPFAM" id="SSF56801">
    <property type="entry name" value="Acetyl-CoA synthetase-like"/>
    <property type="match status" value="1"/>
</dbReference>
<dbReference type="Gene3D" id="1.20.200.10">
    <property type="entry name" value="Fumarase/aspartase (Central domain)"/>
    <property type="match status" value="1"/>
</dbReference>
<dbReference type="CDD" id="cd00332">
    <property type="entry name" value="PAL-HAL"/>
    <property type="match status" value="1"/>
</dbReference>
<reference evidence="1 2" key="1">
    <citation type="journal article" date="2015" name="Nature">
        <title>rRNA introns, odd ribosomes, and small enigmatic genomes across a large radiation of phyla.</title>
        <authorList>
            <person name="Brown C.T."/>
            <person name="Hug L.A."/>
            <person name="Thomas B.C."/>
            <person name="Sharon I."/>
            <person name="Castelle C.J."/>
            <person name="Singh A."/>
            <person name="Wilkins M.J."/>
            <person name="Williams K.H."/>
            <person name="Banfield J.F."/>
        </authorList>
    </citation>
    <scope>NUCLEOTIDE SEQUENCE [LARGE SCALE GENOMIC DNA]</scope>
</reference>
<sequence length="1038" mass="117678">KWLYIDRDGNYNLIMAINFKYTESTLINIQQYLSTSPNKIVLTGRTLTIPEIVTVSRKETKVLFTDDKKVLERVKKCYEHMMDDVKNGVPVYGCNTGYGAQASRVLIEGNKEEKVRLAQKVSEGITHVDVSVGPTFSKDVVRAAMLIRVNTLMQGVSAVKLEDLDKYRQLLNKNITPIVGQYGGIGASGDLAHNCRVMNVLRGYPGTKVIDKLGRESDAASSLKKHNIKFLRLDPKAGLGLVNGDNFSTALALLLAVDTLDLLLITSVLGAMVIEVLNGTNRSFHPLLANMRAHKGQKEVAELYRYLLSGSKLAYQEMDKHKRRPPGIKVQDAYSLRCISQYQGVNFEKIKRIFETITINANSVSDNPLWVTEDQVTENEKPWNWVSGGNFIAMHMVDVMDELRKIMTQTVKLNDRHLARMVNPNENNGLPANLSDPQAITRCAFKGVQIQSGMFDVYSTLLSMPVSTMFGVHEEANQDITSHALTSGILGLENLRIARYSTAQNLLAVAQAVDLRGGRKHLSRRTVPLYDFVRKHANYTETMFNKLHTINDLEKFSINDLEATFINTSGKAWQKKGELFALNLFQQASKRVPAYASFLKKNSISPETIKSYEDLQEIPCTDKKNYFDKYQLKDLVWDGKIKDKYVISSSSGTTGKPYYWLSHPSEFIQGAAVHKYIFHKILNIRKPTLLIVNFGMGTWVAGIYTFLSTYFAGDNKHPISLITPGFNKNDTLSILSNIAPHYKDVIIAGYPTFIKDIIEQSSYSKTQNLKYILAGEGISESWRSYLLDLTENKNMFDVCSILGSADAAFMGFETKQTILLRRLIQNNTSIKKKIFNEERTPSIVSFIPNYRFFEEQNSNLILTANRAMPLIRYNTQDYGGVCSYEKLSKVLKKEGIDFAKKCGQEHIPIYNLPLVYLFGRGKFNATIYAANIYPENVKDVLSDKKIRRYTTGKFILETKYSDKQNHYLLLNIELKESIKSNKKIQNMIGEVFVTKVSKINSEYHRVFEEYGNKVKPIVKLFKYSEPHLFSRSRLSKTS</sequence>
<evidence type="ECO:0000313" key="2">
    <source>
        <dbReference type="Proteomes" id="UP000034471"/>
    </source>
</evidence>
<dbReference type="EMBL" id="LBTJ01000027">
    <property type="protein sequence ID" value="KKQ37715.1"/>
    <property type="molecule type" value="Genomic_DNA"/>
</dbReference>
<organism evidence="1 2">
    <name type="scientific">Candidatus Roizmanbacteria bacterium GW2011_GWA2_37_7</name>
    <dbReference type="NCBI Taxonomy" id="1618481"/>
    <lineage>
        <taxon>Bacteria</taxon>
        <taxon>Candidatus Roizmaniibacteriota</taxon>
    </lineage>
</organism>
<dbReference type="Gene3D" id="3.40.50.12780">
    <property type="entry name" value="N-terminal domain of ligase-like"/>
    <property type="match status" value="1"/>
</dbReference>
<gene>
    <name evidence="1" type="ORF">US54_C0027G0007</name>
</gene>
<dbReference type="STRING" id="1618481.US54_C0027G0007"/>
<evidence type="ECO:0000313" key="1">
    <source>
        <dbReference type="EMBL" id="KKQ37715.1"/>
    </source>
</evidence>